<keyword evidence="2" id="KW-1185">Reference proteome</keyword>
<comment type="caution">
    <text evidence="1">The sequence shown here is derived from an EMBL/GenBank/DDBJ whole genome shotgun (WGS) entry which is preliminary data.</text>
</comment>
<dbReference type="Proteomes" id="UP000789920">
    <property type="component" value="Unassembled WGS sequence"/>
</dbReference>
<name>A0ACA9PHH7_9GLOM</name>
<reference evidence="1" key="1">
    <citation type="submission" date="2021-06" db="EMBL/GenBank/DDBJ databases">
        <authorList>
            <person name="Kallberg Y."/>
            <person name="Tangrot J."/>
            <person name="Rosling A."/>
        </authorList>
    </citation>
    <scope>NUCLEOTIDE SEQUENCE</scope>
    <source>
        <strain evidence="1">MA461A</strain>
    </source>
</reference>
<gene>
    <name evidence="1" type="ORF">RPERSI_LOCUS10015</name>
</gene>
<organism evidence="1 2">
    <name type="scientific">Racocetra persica</name>
    <dbReference type="NCBI Taxonomy" id="160502"/>
    <lineage>
        <taxon>Eukaryota</taxon>
        <taxon>Fungi</taxon>
        <taxon>Fungi incertae sedis</taxon>
        <taxon>Mucoromycota</taxon>
        <taxon>Glomeromycotina</taxon>
        <taxon>Glomeromycetes</taxon>
        <taxon>Diversisporales</taxon>
        <taxon>Gigasporaceae</taxon>
        <taxon>Racocetra</taxon>
    </lineage>
</organism>
<sequence length="49" mass="5682">MNKEKIDNMLMAYSDEVIENGMMINSDSLKKDLKEDVSSIKNVEKIIFE</sequence>
<evidence type="ECO:0000313" key="2">
    <source>
        <dbReference type="Proteomes" id="UP000789920"/>
    </source>
</evidence>
<feature type="non-terminal residue" evidence="1">
    <location>
        <position position="49"/>
    </location>
</feature>
<evidence type="ECO:0000313" key="1">
    <source>
        <dbReference type="EMBL" id="CAG8700741.1"/>
    </source>
</evidence>
<protein>
    <submittedName>
        <fullName evidence="1">3675_t:CDS:1</fullName>
    </submittedName>
</protein>
<proteinExistence type="predicted"/>
<dbReference type="EMBL" id="CAJVQC010019363">
    <property type="protein sequence ID" value="CAG8700741.1"/>
    <property type="molecule type" value="Genomic_DNA"/>
</dbReference>
<accession>A0ACA9PHH7</accession>